<dbReference type="RefSeq" id="WP_377318213.1">
    <property type="nucleotide sequence ID" value="NZ_JBHUIY010000039.1"/>
</dbReference>
<feature type="transmembrane region" description="Helical" evidence="1">
    <location>
        <begin position="297"/>
        <end position="316"/>
    </location>
</feature>
<proteinExistence type="predicted"/>
<evidence type="ECO:0000313" key="4">
    <source>
        <dbReference type="Proteomes" id="UP001597296"/>
    </source>
</evidence>
<gene>
    <name evidence="3" type="primary">mbfA</name>
    <name evidence="3" type="ORF">ACFSNB_15570</name>
</gene>
<feature type="transmembrane region" description="Helical" evidence="1">
    <location>
        <begin position="267"/>
        <end position="285"/>
    </location>
</feature>
<organism evidence="3 4">
    <name type="scientific">Phaeospirillum tilakii</name>
    <dbReference type="NCBI Taxonomy" id="741673"/>
    <lineage>
        <taxon>Bacteria</taxon>
        <taxon>Pseudomonadati</taxon>
        <taxon>Pseudomonadota</taxon>
        <taxon>Alphaproteobacteria</taxon>
        <taxon>Rhodospirillales</taxon>
        <taxon>Rhodospirillaceae</taxon>
        <taxon>Phaeospirillum</taxon>
    </lineage>
</organism>
<evidence type="ECO:0000256" key="1">
    <source>
        <dbReference type="SAM" id="Phobius"/>
    </source>
</evidence>
<evidence type="ECO:0000259" key="2">
    <source>
        <dbReference type="Pfam" id="PF02915"/>
    </source>
</evidence>
<dbReference type="SUPFAM" id="SSF47240">
    <property type="entry name" value="Ferritin-like"/>
    <property type="match status" value="1"/>
</dbReference>
<dbReference type="Pfam" id="PF02915">
    <property type="entry name" value="Rubrerythrin"/>
    <property type="match status" value="1"/>
</dbReference>
<keyword evidence="1" id="KW-0472">Membrane</keyword>
<feature type="domain" description="Rubrerythrin diiron-binding" evidence="2">
    <location>
        <begin position="11"/>
        <end position="146"/>
    </location>
</feature>
<dbReference type="PANTHER" id="PTHR33531">
    <property type="entry name" value="RUBRERYTHRIN SUBFAMILY"/>
    <property type="match status" value="1"/>
</dbReference>
<dbReference type="Proteomes" id="UP001597296">
    <property type="component" value="Unassembled WGS sequence"/>
</dbReference>
<dbReference type="InterPro" id="IPR003251">
    <property type="entry name" value="Rr_diiron-bd_dom"/>
</dbReference>
<dbReference type="Gene3D" id="1.20.1260.10">
    <property type="match status" value="1"/>
</dbReference>
<reference evidence="4" key="1">
    <citation type="journal article" date="2019" name="Int. J. Syst. Evol. Microbiol.">
        <title>The Global Catalogue of Microorganisms (GCM) 10K type strain sequencing project: providing services to taxonomists for standard genome sequencing and annotation.</title>
        <authorList>
            <consortium name="The Broad Institute Genomics Platform"/>
            <consortium name="The Broad Institute Genome Sequencing Center for Infectious Disease"/>
            <person name="Wu L."/>
            <person name="Ma J."/>
        </authorList>
    </citation>
    <scope>NUCLEOTIDE SEQUENCE [LARGE SCALE GENOMIC DNA]</scope>
    <source>
        <strain evidence="4">KCTC 15012</strain>
    </source>
</reference>
<dbReference type="InterPro" id="IPR017040">
    <property type="entry name" value="UCP035918_rubreryth/DUF125"/>
</dbReference>
<dbReference type="InterPro" id="IPR009078">
    <property type="entry name" value="Ferritin-like_SF"/>
</dbReference>
<dbReference type="PANTHER" id="PTHR33531:SF10">
    <property type="entry name" value="BLR7895 PROTEIN"/>
    <property type="match status" value="1"/>
</dbReference>
<sequence>MKNFSELSEQELLALAITLEEEDNRIYTAYAYRLRDDYPDTARMLTAMADEESEHRHHLLDLYRAKFGDFIPLIRRQDVKGFVERRPVWLAPTLGIDKVRDQVGVMEAETRRFYLRAAQQSRDAAIRQLLGDLAAEESRHETRAGELEATLVPAGVRAQESEAQRRLFVLQIVQPGLAGLMDGSVSTLAPLFAAAFATLNSWETLLVGLAAAIGAGISMGFAEALSDNGSLTGRGSPLLRGLICGAMTTLGGLGHALPYLIPDFHTATALAVAVVLVELGLIAWIRKRYMDTPLVSAVLQVVLGGVLVFLTGILIGSA</sequence>
<dbReference type="EMBL" id="JBHUIY010000039">
    <property type="protein sequence ID" value="MFD2235228.1"/>
    <property type="molecule type" value="Genomic_DNA"/>
</dbReference>
<dbReference type="InterPro" id="IPR012347">
    <property type="entry name" value="Ferritin-like"/>
</dbReference>
<protein>
    <submittedName>
        <fullName evidence="3">Iron exporter MbfA</fullName>
    </submittedName>
</protein>
<feature type="transmembrane region" description="Helical" evidence="1">
    <location>
        <begin position="238"/>
        <end position="261"/>
    </location>
</feature>
<keyword evidence="1" id="KW-0812">Transmembrane</keyword>
<feature type="transmembrane region" description="Helical" evidence="1">
    <location>
        <begin position="205"/>
        <end position="226"/>
    </location>
</feature>
<dbReference type="PIRSF" id="PIRSF035918">
    <property type="entry name" value="UCP035918_rubreryth_DUF125"/>
    <property type="match status" value="1"/>
</dbReference>
<dbReference type="NCBIfam" id="NF045676">
    <property type="entry name" value="FeExpMbfA"/>
    <property type="match status" value="1"/>
</dbReference>
<comment type="caution">
    <text evidence="3">The sequence shown here is derived from an EMBL/GenBank/DDBJ whole genome shotgun (WGS) entry which is preliminary data.</text>
</comment>
<feature type="transmembrane region" description="Helical" evidence="1">
    <location>
        <begin position="176"/>
        <end position="199"/>
    </location>
</feature>
<evidence type="ECO:0000313" key="3">
    <source>
        <dbReference type="EMBL" id="MFD2235228.1"/>
    </source>
</evidence>
<keyword evidence="1" id="KW-1133">Transmembrane helix</keyword>
<keyword evidence="4" id="KW-1185">Reference proteome</keyword>
<name>A0ABW5CGW2_9PROT</name>
<accession>A0ABW5CGW2</accession>
<dbReference type="CDD" id="cd01045">
    <property type="entry name" value="Ferritin_like_AB"/>
    <property type="match status" value="1"/>
</dbReference>